<organism evidence="1 2">
    <name type="scientific">Salipiger thiooxidans</name>
    <dbReference type="NCBI Taxonomy" id="282683"/>
    <lineage>
        <taxon>Bacteria</taxon>
        <taxon>Pseudomonadati</taxon>
        <taxon>Pseudomonadota</taxon>
        <taxon>Alphaproteobacteria</taxon>
        <taxon>Rhodobacterales</taxon>
        <taxon>Roseobacteraceae</taxon>
        <taxon>Salipiger</taxon>
    </lineage>
</organism>
<feature type="non-terminal residue" evidence="1">
    <location>
        <position position="1"/>
    </location>
</feature>
<reference evidence="2" key="1">
    <citation type="submission" date="2016-10" db="EMBL/GenBank/DDBJ databases">
        <authorList>
            <person name="Varghese N."/>
            <person name="Submissions S."/>
        </authorList>
    </citation>
    <scope>NUCLEOTIDE SEQUENCE [LARGE SCALE GENOMIC DNA]</scope>
    <source>
        <strain evidence="2">DSM 10146</strain>
    </source>
</reference>
<evidence type="ECO:0000313" key="1">
    <source>
        <dbReference type="EMBL" id="SDF59509.1"/>
    </source>
</evidence>
<protein>
    <submittedName>
        <fullName evidence="1">Uncharacterized protein</fullName>
    </submittedName>
</protein>
<dbReference type="Proteomes" id="UP000198994">
    <property type="component" value="Unassembled WGS sequence"/>
</dbReference>
<evidence type="ECO:0000313" key="2">
    <source>
        <dbReference type="Proteomes" id="UP000198994"/>
    </source>
</evidence>
<proteinExistence type="predicted"/>
<gene>
    <name evidence="1" type="ORF">SAMN04488105_1331</name>
</gene>
<dbReference type="EMBL" id="FNAV01000033">
    <property type="protein sequence ID" value="SDF59509.1"/>
    <property type="molecule type" value="Genomic_DNA"/>
</dbReference>
<accession>A0A1G7MEF8</accession>
<sequence>DDPSWILSVENAFGTLTILDNPPYFADGLAWRAFEKLLDEQGFRAFYSAKERRKLRL</sequence>
<name>A0A1G7MEF8_9RHOB</name>
<keyword evidence="2" id="KW-1185">Reference proteome</keyword>
<dbReference type="AlphaFoldDB" id="A0A1G7MEF8"/>